<feature type="transmembrane region" description="Helical" evidence="7">
    <location>
        <begin position="174"/>
        <end position="192"/>
    </location>
</feature>
<comment type="subcellular location">
    <subcellularLocation>
        <location evidence="1">Cell membrane</location>
        <topology evidence="1">Multi-pass membrane protein</topology>
    </subcellularLocation>
</comment>
<organism evidence="9 10">
    <name type="scientific">Bacteroides nordii</name>
    <dbReference type="NCBI Taxonomy" id="291645"/>
    <lineage>
        <taxon>Bacteria</taxon>
        <taxon>Pseudomonadati</taxon>
        <taxon>Bacteroidota</taxon>
        <taxon>Bacteroidia</taxon>
        <taxon>Bacteroidales</taxon>
        <taxon>Bacteroidaceae</taxon>
        <taxon>Bacteroides</taxon>
    </lineage>
</organism>
<evidence type="ECO:0000313" key="9">
    <source>
        <dbReference type="EMBL" id="RHB35541.1"/>
    </source>
</evidence>
<dbReference type="CDD" id="cd16017">
    <property type="entry name" value="LptA"/>
    <property type="match status" value="1"/>
</dbReference>
<dbReference type="GO" id="GO:0009244">
    <property type="term" value="P:lipopolysaccharide core region biosynthetic process"/>
    <property type="evidence" value="ECO:0007669"/>
    <property type="project" value="TreeGrafter"/>
</dbReference>
<dbReference type="Pfam" id="PF00884">
    <property type="entry name" value="Sulfatase"/>
    <property type="match status" value="1"/>
</dbReference>
<keyword evidence="6 7" id="KW-0472">Membrane</keyword>
<dbReference type="Gene3D" id="3.40.720.10">
    <property type="entry name" value="Alkaline Phosphatase, subunit A"/>
    <property type="match status" value="1"/>
</dbReference>
<dbReference type="InterPro" id="IPR017850">
    <property type="entry name" value="Alkaline_phosphatase_core_sf"/>
</dbReference>
<protein>
    <recommendedName>
        <fullName evidence="8">Sulfatase N-terminal domain-containing protein</fullName>
    </recommendedName>
</protein>
<feature type="transmembrane region" description="Helical" evidence="7">
    <location>
        <begin position="72"/>
        <end position="91"/>
    </location>
</feature>
<dbReference type="PANTHER" id="PTHR30443:SF0">
    <property type="entry name" value="PHOSPHOETHANOLAMINE TRANSFERASE EPTA"/>
    <property type="match status" value="1"/>
</dbReference>
<keyword evidence="2" id="KW-1003">Cell membrane</keyword>
<comment type="caution">
    <text evidence="9">The sequence shown here is derived from an EMBL/GenBank/DDBJ whole genome shotgun (WGS) entry which is preliminary data.</text>
</comment>
<dbReference type="AlphaFoldDB" id="A0A413VPP7"/>
<evidence type="ECO:0000313" key="10">
    <source>
        <dbReference type="Proteomes" id="UP000284379"/>
    </source>
</evidence>
<feature type="domain" description="Sulfatase N-terminal" evidence="8">
    <location>
        <begin position="241"/>
        <end position="522"/>
    </location>
</feature>
<evidence type="ECO:0000256" key="3">
    <source>
        <dbReference type="ARBA" id="ARBA00022679"/>
    </source>
</evidence>
<dbReference type="GO" id="GO:0005886">
    <property type="term" value="C:plasma membrane"/>
    <property type="evidence" value="ECO:0007669"/>
    <property type="project" value="UniProtKB-SubCell"/>
</dbReference>
<name>A0A413VPP7_9BACE</name>
<dbReference type="GO" id="GO:0016776">
    <property type="term" value="F:phosphotransferase activity, phosphate group as acceptor"/>
    <property type="evidence" value="ECO:0007669"/>
    <property type="project" value="TreeGrafter"/>
</dbReference>
<feature type="transmembrane region" description="Helical" evidence="7">
    <location>
        <begin position="142"/>
        <end position="162"/>
    </location>
</feature>
<feature type="transmembrane region" description="Helical" evidence="7">
    <location>
        <begin position="37"/>
        <end position="60"/>
    </location>
</feature>
<feature type="transmembrane region" description="Helical" evidence="7">
    <location>
        <begin position="96"/>
        <end position="117"/>
    </location>
</feature>
<proteinExistence type="predicted"/>
<dbReference type="InterPro" id="IPR058130">
    <property type="entry name" value="PEA_transf_C"/>
</dbReference>
<accession>A0A413VPP7</accession>
<reference evidence="9 10" key="1">
    <citation type="submission" date="2018-08" db="EMBL/GenBank/DDBJ databases">
        <title>A genome reference for cultivated species of the human gut microbiota.</title>
        <authorList>
            <person name="Zou Y."/>
            <person name="Xue W."/>
            <person name="Luo G."/>
        </authorList>
    </citation>
    <scope>NUCLEOTIDE SEQUENCE [LARGE SCALE GENOMIC DNA]</scope>
    <source>
        <strain evidence="9 10">AM40-30BH</strain>
    </source>
</reference>
<dbReference type="InterPro" id="IPR040423">
    <property type="entry name" value="PEA_transferase"/>
</dbReference>
<evidence type="ECO:0000259" key="8">
    <source>
        <dbReference type="Pfam" id="PF00884"/>
    </source>
</evidence>
<keyword evidence="4 7" id="KW-0812">Transmembrane</keyword>
<keyword evidence="3" id="KW-0808">Transferase</keyword>
<evidence type="ECO:0000256" key="6">
    <source>
        <dbReference type="ARBA" id="ARBA00023136"/>
    </source>
</evidence>
<evidence type="ECO:0000256" key="7">
    <source>
        <dbReference type="SAM" id="Phobius"/>
    </source>
</evidence>
<dbReference type="Proteomes" id="UP000284379">
    <property type="component" value="Unassembled WGS sequence"/>
</dbReference>
<keyword evidence="5 7" id="KW-1133">Transmembrane helix</keyword>
<evidence type="ECO:0000256" key="1">
    <source>
        <dbReference type="ARBA" id="ARBA00004651"/>
    </source>
</evidence>
<sequence>MKIIGGKDKFSFHSTLYLIYYISQKYRMRRILKTNNVKLWVLIALLTLFYGFAFIFSEFYGSPFGGIKDFCILAMQWGVVVMGTMGLLYALVLNKYVFAVFFPLLTVLCTLLTYFRYTLQVALTPMIIDLALINDVRTCMDVVSFQLIIWIILSLCFSAFCVYYRWKYIKVEKWYFHLLVAFVFIMLTNAWIPRFIRPVTERMPYSIYYNICRYLDEKEIVAEKRDTFNASQATCHSDSLTVVFVLGESLRYDHLQLNGYERNTTPLLAKDTSVVSFPDIYTEEYYTHTSVPHILTRADSIYPERAYNEQSFITLFKQAGYRTSWIANQESVDTYVYFMNECDTLIYANRGQSLYKFDKWLDGDLLSYYEDELQHRNSKKFVLLHTIGSHWWYNARFPDSFEQFKPVIKSRVVSACTHEEMINSYDNTVLYTDYVISRLIDELKEKKAILFFLSDHGEALGEDGYYLHAEDYPMSHRPACFVWYSSSYALAYPDKIRNLKNNKMKRYRTDFMFHSILDAADIESEYMNKDFSILKD</sequence>
<dbReference type="InterPro" id="IPR000917">
    <property type="entry name" value="Sulfatase_N"/>
</dbReference>
<evidence type="ECO:0000256" key="5">
    <source>
        <dbReference type="ARBA" id="ARBA00022989"/>
    </source>
</evidence>
<evidence type="ECO:0000256" key="4">
    <source>
        <dbReference type="ARBA" id="ARBA00022692"/>
    </source>
</evidence>
<evidence type="ECO:0000256" key="2">
    <source>
        <dbReference type="ARBA" id="ARBA00022475"/>
    </source>
</evidence>
<dbReference type="SUPFAM" id="SSF53649">
    <property type="entry name" value="Alkaline phosphatase-like"/>
    <property type="match status" value="1"/>
</dbReference>
<dbReference type="EMBL" id="QSGO01000006">
    <property type="protein sequence ID" value="RHB35541.1"/>
    <property type="molecule type" value="Genomic_DNA"/>
</dbReference>
<dbReference type="PANTHER" id="PTHR30443">
    <property type="entry name" value="INNER MEMBRANE PROTEIN"/>
    <property type="match status" value="1"/>
</dbReference>
<gene>
    <name evidence="9" type="ORF">DW888_10515</name>
</gene>